<dbReference type="AlphaFoldDB" id="A0A7Y0GA57"/>
<protein>
    <submittedName>
        <fullName evidence="1">Uncharacterized protein</fullName>
    </submittedName>
</protein>
<accession>A0A7Y0GA57</accession>
<evidence type="ECO:0000313" key="1">
    <source>
        <dbReference type="EMBL" id="NML94730.1"/>
    </source>
</evidence>
<comment type="caution">
    <text evidence="1">The sequence shown here is derived from an EMBL/GenBank/DDBJ whole genome shotgun (WGS) entry which is preliminary data.</text>
</comment>
<dbReference type="EMBL" id="JABBGM010000006">
    <property type="protein sequence ID" value="NML94730.1"/>
    <property type="molecule type" value="Genomic_DNA"/>
</dbReference>
<organism evidence="1 2">
    <name type="scientific">Novosphingobium olei</name>
    <dbReference type="NCBI Taxonomy" id="2728851"/>
    <lineage>
        <taxon>Bacteria</taxon>
        <taxon>Pseudomonadati</taxon>
        <taxon>Pseudomonadota</taxon>
        <taxon>Alphaproteobacteria</taxon>
        <taxon>Sphingomonadales</taxon>
        <taxon>Sphingomonadaceae</taxon>
        <taxon>Novosphingobium</taxon>
    </lineage>
</organism>
<dbReference type="Proteomes" id="UP000583556">
    <property type="component" value="Unassembled WGS sequence"/>
</dbReference>
<name>A0A7Y0GA57_9SPHN</name>
<sequence>MAQLNRVSDLAQHLDRLAGELSCAGDLDGTSAAYFQSRLLPVLAALADVVKAARVALAPALQEEAYRSDGRSGGPSPTS</sequence>
<proteinExistence type="predicted"/>
<keyword evidence="2" id="KW-1185">Reference proteome</keyword>
<evidence type="ECO:0000313" key="2">
    <source>
        <dbReference type="Proteomes" id="UP000583556"/>
    </source>
</evidence>
<gene>
    <name evidence="1" type="ORF">HHL27_13730</name>
</gene>
<reference evidence="1 2" key="1">
    <citation type="submission" date="2020-04" db="EMBL/GenBank/DDBJ databases">
        <title>Novosphingobium sp. TW-4 isolated from soil.</title>
        <authorList>
            <person name="Dahal R.H."/>
            <person name="Chaudhary D.K."/>
        </authorList>
    </citation>
    <scope>NUCLEOTIDE SEQUENCE [LARGE SCALE GENOMIC DNA]</scope>
    <source>
        <strain evidence="1 2">TW-4</strain>
    </source>
</reference>